<accession>A0A947D153</accession>
<gene>
    <name evidence="1" type="ORF">KL771_05285</name>
</gene>
<dbReference type="SUPFAM" id="SSF69635">
    <property type="entry name" value="Type III secretory system chaperone-like"/>
    <property type="match status" value="1"/>
</dbReference>
<dbReference type="AlphaFoldDB" id="A0A947D153"/>
<dbReference type="GO" id="GO:0030254">
    <property type="term" value="P:protein secretion by the type III secretion system"/>
    <property type="evidence" value="ECO:0007669"/>
    <property type="project" value="InterPro"/>
</dbReference>
<sequence length="158" mass="17939">MNDRDPLERAADRLAFWIETFNRLFETDLTLEDPQLILNSKGGVEILITPVLQLGAFFFTASLRDIPEASEEVLVRVLAGNLFQAESGVGWFCITPETRQLCWQMRWDRFMTATEEAFLGFLDAFADAAEERRRTVLAWTDAPLLPPGAPQDFTLVRA</sequence>
<proteinExistence type="predicted"/>
<dbReference type="RefSeq" id="WP_261967494.1">
    <property type="nucleotide sequence ID" value="NZ_JAHHZF010000002.1"/>
</dbReference>
<reference evidence="1 2" key="1">
    <citation type="submission" date="2021-06" db="EMBL/GenBank/DDBJ databases">
        <authorList>
            <person name="Grouzdev D.S."/>
            <person name="Koziaeva V."/>
        </authorList>
    </citation>
    <scope>NUCLEOTIDE SEQUENCE [LARGE SCALE GENOMIC DNA]</scope>
    <source>
        <strain evidence="1 2">22</strain>
    </source>
</reference>
<organism evidence="1 2">
    <name type="scientific">Prosthecodimorpha staleyi</name>
    <dbReference type="NCBI Taxonomy" id="2840188"/>
    <lineage>
        <taxon>Bacteria</taxon>
        <taxon>Pseudomonadati</taxon>
        <taxon>Pseudomonadota</taxon>
        <taxon>Alphaproteobacteria</taxon>
        <taxon>Hyphomicrobiales</taxon>
        <taxon>Ancalomicrobiaceae</taxon>
        <taxon>Prosthecodimorpha</taxon>
    </lineage>
</organism>
<dbReference type="InterPro" id="IPR010261">
    <property type="entry name" value="Tir_chaperone"/>
</dbReference>
<name>A0A947D153_9HYPH</name>
<protein>
    <submittedName>
        <fullName evidence="1">Type III secretion system chaperone</fullName>
    </submittedName>
</protein>
<comment type="caution">
    <text evidence="1">The sequence shown here is derived from an EMBL/GenBank/DDBJ whole genome shotgun (WGS) entry which is preliminary data.</text>
</comment>
<dbReference type="CDD" id="cd16364">
    <property type="entry name" value="T3SC_I-like"/>
    <property type="match status" value="1"/>
</dbReference>
<evidence type="ECO:0000313" key="1">
    <source>
        <dbReference type="EMBL" id="MBT9288850.1"/>
    </source>
</evidence>
<keyword evidence="2" id="KW-1185">Reference proteome</keyword>
<dbReference type="Gene3D" id="3.30.1460.10">
    <property type="match status" value="1"/>
</dbReference>
<dbReference type="Proteomes" id="UP000766595">
    <property type="component" value="Unassembled WGS sequence"/>
</dbReference>
<dbReference type="Pfam" id="PF05932">
    <property type="entry name" value="CesT"/>
    <property type="match status" value="1"/>
</dbReference>
<evidence type="ECO:0000313" key="2">
    <source>
        <dbReference type="Proteomes" id="UP000766595"/>
    </source>
</evidence>
<dbReference type="EMBL" id="JAHHZF010000002">
    <property type="protein sequence ID" value="MBT9288850.1"/>
    <property type="molecule type" value="Genomic_DNA"/>
</dbReference>